<evidence type="ECO:0000313" key="2">
    <source>
        <dbReference type="EMBL" id="KAL0470170.1"/>
    </source>
</evidence>
<evidence type="ECO:0000313" key="3">
    <source>
        <dbReference type="Proteomes" id="UP001451303"/>
    </source>
</evidence>
<accession>A0ABR3DBW3</accession>
<name>A0ABR3DBW3_NEUIN</name>
<keyword evidence="3" id="KW-1185">Reference proteome</keyword>
<proteinExistence type="predicted"/>
<feature type="region of interest" description="Disordered" evidence="1">
    <location>
        <begin position="1"/>
        <end position="149"/>
    </location>
</feature>
<feature type="compositionally biased region" description="Low complexity" evidence="1">
    <location>
        <begin position="59"/>
        <end position="114"/>
    </location>
</feature>
<gene>
    <name evidence="2" type="ORF">QR685DRAFT_596877</name>
</gene>
<comment type="caution">
    <text evidence="2">The sequence shown here is derived from an EMBL/GenBank/DDBJ whole genome shotgun (WGS) entry which is preliminary data.</text>
</comment>
<dbReference type="EMBL" id="JAVLET010000004">
    <property type="protein sequence ID" value="KAL0470170.1"/>
    <property type="molecule type" value="Genomic_DNA"/>
</dbReference>
<evidence type="ECO:0000256" key="1">
    <source>
        <dbReference type="SAM" id="MobiDB-lite"/>
    </source>
</evidence>
<organism evidence="2 3">
    <name type="scientific">Neurospora intermedia</name>
    <dbReference type="NCBI Taxonomy" id="5142"/>
    <lineage>
        <taxon>Eukaryota</taxon>
        <taxon>Fungi</taxon>
        <taxon>Dikarya</taxon>
        <taxon>Ascomycota</taxon>
        <taxon>Pezizomycotina</taxon>
        <taxon>Sordariomycetes</taxon>
        <taxon>Sordariomycetidae</taxon>
        <taxon>Sordariales</taxon>
        <taxon>Sordariaceae</taxon>
        <taxon>Neurospora</taxon>
    </lineage>
</organism>
<protein>
    <submittedName>
        <fullName evidence="2">Uncharacterized protein</fullName>
    </submittedName>
</protein>
<sequence length="267" mass="30015">MGIFDYLRPRRQNGIPRKHTMPSNSPELPSYQNDALDKRHPKLSSMSPNPEQPQPEPNTRPTTSSSYTSIITTNSAITTTSTTTTTTTSTSTSTSLLTSTSTSTPTPLSPPHSTHLLNNHDLNVNRPPTPPSRHPPPPSPPPSPPLFPTSEFALLQLQLQPPPPPPPYARLSSRRTDLPLPSYAELVQERQIVPPRPRPRPTPREAPPSFEAAEIQEHEELHGMDPSRWPGCEYCRVYEVWVCYWRGVVRYRIWLAWSEELARGTIM</sequence>
<feature type="compositionally biased region" description="Pro residues" evidence="1">
    <location>
        <begin position="127"/>
        <end position="147"/>
    </location>
</feature>
<dbReference type="Proteomes" id="UP001451303">
    <property type="component" value="Unassembled WGS sequence"/>
</dbReference>
<feature type="compositionally biased region" description="Polar residues" evidence="1">
    <location>
        <begin position="21"/>
        <end position="33"/>
    </location>
</feature>
<reference evidence="2 3" key="1">
    <citation type="submission" date="2023-09" db="EMBL/GenBank/DDBJ databases">
        <title>Multi-omics analysis of a traditional fermented food reveals byproduct-associated fungal strains for waste-to-food upcycling.</title>
        <authorList>
            <consortium name="Lawrence Berkeley National Laboratory"/>
            <person name="Rekdal V.M."/>
            <person name="Villalobos-Escobedo J.M."/>
            <person name="Rodriguez-Valeron N."/>
            <person name="Garcia M.O."/>
            <person name="Vasquez D.P."/>
            <person name="Damayanti I."/>
            <person name="Sorensen P.M."/>
            <person name="Baidoo E.E."/>
            <person name="De Carvalho A.C."/>
            <person name="Riley R."/>
            <person name="Lipzen A."/>
            <person name="He G."/>
            <person name="Yan M."/>
            <person name="Haridas S."/>
            <person name="Daum C."/>
            <person name="Yoshinaga Y."/>
            <person name="Ng V."/>
            <person name="Grigoriev I.V."/>
            <person name="Munk R."/>
            <person name="Nuraida L."/>
            <person name="Wijaya C.H."/>
            <person name="Morales P.-C."/>
            <person name="Keasling J.D."/>
        </authorList>
    </citation>
    <scope>NUCLEOTIDE SEQUENCE [LARGE SCALE GENOMIC DNA]</scope>
    <source>
        <strain evidence="2 3">FGSC 2613</strain>
    </source>
</reference>